<keyword evidence="1" id="KW-0472">Membrane</keyword>
<evidence type="ECO:0000256" key="1">
    <source>
        <dbReference type="SAM" id="Phobius"/>
    </source>
</evidence>
<dbReference type="PANTHER" id="PTHR21493:SF9">
    <property type="entry name" value="GOLGI TRANSPORT PROTEIN 1-RELATED"/>
    <property type="match status" value="1"/>
</dbReference>
<name>A0A0L7L015_OPEBR</name>
<dbReference type="Proteomes" id="UP000037510">
    <property type="component" value="Unassembled WGS sequence"/>
</dbReference>
<dbReference type="GO" id="GO:0006888">
    <property type="term" value="P:endoplasmic reticulum to Golgi vesicle-mediated transport"/>
    <property type="evidence" value="ECO:0007669"/>
    <property type="project" value="InterPro"/>
</dbReference>
<organism evidence="2 3">
    <name type="scientific">Operophtera brumata</name>
    <name type="common">Winter moth</name>
    <name type="synonym">Phalaena brumata</name>
    <dbReference type="NCBI Taxonomy" id="104452"/>
    <lineage>
        <taxon>Eukaryota</taxon>
        <taxon>Metazoa</taxon>
        <taxon>Ecdysozoa</taxon>
        <taxon>Arthropoda</taxon>
        <taxon>Hexapoda</taxon>
        <taxon>Insecta</taxon>
        <taxon>Pterygota</taxon>
        <taxon>Neoptera</taxon>
        <taxon>Endopterygota</taxon>
        <taxon>Lepidoptera</taxon>
        <taxon>Glossata</taxon>
        <taxon>Ditrysia</taxon>
        <taxon>Geometroidea</taxon>
        <taxon>Geometridae</taxon>
        <taxon>Larentiinae</taxon>
        <taxon>Operophtera</taxon>
    </lineage>
</organism>
<dbReference type="GO" id="GO:0005783">
    <property type="term" value="C:endoplasmic reticulum"/>
    <property type="evidence" value="ECO:0007669"/>
    <property type="project" value="TreeGrafter"/>
</dbReference>
<reference evidence="2 3" key="1">
    <citation type="journal article" date="2015" name="Genome Biol. Evol.">
        <title>The genome of winter moth (Operophtera brumata) provides a genomic perspective on sexual dimorphism and phenology.</title>
        <authorList>
            <person name="Derks M.F."/>
            <person name="Smit S."/>
            <person name="Salis L."/>
            <person name="Schijlen E."/>
            <person name="Bossers A."/>
            <person name="Mateman C."/>
            <person name="Pijl A.S."/>
            <person name="de Ridder D."/>
            <person name="Groenen M.A."/>
            <person name="Visser M.E."/>
            <person name="Megens H.J."/>
        </authorList>
    </citation>
    <scope>NUCLEOTIDE SEQUENCE [LARGE SCALE GENOMIC DNA]</scope>
    <source>
        <strain evidence="2">WM2013NL</strain>
        <tissue evidence="2">Head and thorax</tissue>
    </source>
</reference>
<feature type="non-terminal residue" evidence="2">
    <location>
        <position position="1"/>
    </location>
</feature>
<keyword evidence="1" id="KW-1133">Transmembrane helix</keyword>
<dbReference type="STRING" id="104452.A0A0L7L015"/>
<feature type="transmembrane region" description="Helical" evidence="1">
    <location>
        <begin position="6"/>
        <end position="30"/>
    </location>
</feature>
<proteinExistence type="predicted"/>
<dbReference type="AlphaFoldDB" id="A0A0L7L015"/>
<comment type="caution">
    <text evidence="2">The sequence shown here is derived from an EMBL/GenBank/DDBJ whole genome shotgun (WGS) entry which is preliminary data.</text>
</comment>
<feature type="transmembrane region" description="Helical" evidence="1">
    <location>
        <begin position="37"/>
        <end position="56"/>
    </location>
</feature>
<dbReference type="GO" id="GO:0016020">
    <property type="term" value="C:membrane"/>
    <property type="evidence" value="ECO:0007669"/>
    <property type="project" value="TreeGrafter"/>
</dbReference>
<dbReference type="EMBL" id="JTDY01003986">
    <property type="protein sequence ID" value="KOB68745.1"/>
    <property type="molecule type" value="Genomic_DNA"/>
</dbReference>
<dbReference type="GO" id="GO:0005829">
    <property type="term" value="C:cytosol"/>
    <property type="evidence" value="ECO:0007669"/>
    <property type="project" value="GOC"/>
</dbReference>
<keyword evidence="3" id="KW-1185">Reference proteome</keyword>
<evidence type="ECO:0000313" key="2">
    <source>
        <dbReference type="EMBL" id="KOB68745.1"/>
    </source>
</evidence>
<evidence type="ECO:0000313" key="3">
    <source>
        <dbReference type="Proteomes" id="UP000037510"/>
    </source>
</evidence>
<dbReference type="InterPro" id="IPR045176">
    <property type="entry name" value="Got1"/>
</dbReference>
<dbReference type="GO" id="GO:0042147">
    <property type="term" value="P:retrograde transport, endosome to Golgi"/>
    <property type="evidence" value="ECO:0007669"/>
    <property type="project" value="InterPro"/>
</dbReference>
<keyword evidence="1" id="KW-0812">Transmembrane</keyword>
<gene>
    <name evidence="2" type="ORF">OBRU01_17898</name>
</gene>
<sequence length="57" mass="6216">MAFFGGISVVLLGWPMIGMIAEMYGFLLLFRGFLPAAVNFLRMVPVLGSLLNLPIIS</sequence>
<dbReference type="PANTHER" id="PTHR21493">
    <property type="entry name" value="CGI-141-RELATED/LIPASE CONTAINING PROTEIN"/>
    <property type="match status" value="1"/>
</dbReference>
<accession>A0A0L7L015</accession>
<feature type="non-terminal residue" evidence="2">
    <location>
        <position position="57"/>
    </location>
</feature>
<protein>
    <submittedName>
        <fullName evidence="2">Putative ferric reductase-like protein</fullName>
    </submittedName>
</protein>